<organism evidence="1 2">
    <name type="scientific">Parapedobacter pyrenivorans</name>
    <dbReference type="NCBI Taxonomy" id="1305674"/>
    <lineage>
        <taxon>Bacteria</taxon>
        <taxon>Pseudomonadati</taxon>
        <taxon>Bacteroidota</taxon>
        <taxon>Sphingobacteriia</taxon>
        <taxon>Sphingobacteriales</taxon>
        <taxon>Sphingobacteriaceae</taxon>
        <taxon>Parapedobacter</taxon>
    </lineage>
</organism>
<sequence length="98" mass="10451">MLFKICASLGVKLIGMGELEVLENVGTAAVRRLRDSKLSAGKPFMINSDELPSGQSYLEYPDGTVCIVEVSADSRSFVILDTLAAPVADAVRLRHGIG</sequence>
<dbReference type="AlphaFoldDB" id="A0A917HYE7"/>
<dbReference type="EMBL" id="BMER01000004">
    <property type="protein sequence ID" value="GGG96310.1"/>
    <property type="molecule type" value="Genomic_DNA"/>
</dbReference>
<gene>
    <name evidence="1" type="ORF">GCM10007415_34380</name>
</gene>
<dbReference type="Proteomes" id="UP000660862">
    <property type="component" value="Unassembled WGS sequence"/>
</dbReference>
<protein>
    <submittedName>
        <fullName evidence="1">Uncharacterized protein</fullName>
    </submittedName>
</protein>
<reference evidence="1" key="1">
    <citation type="journal article" date="2014" name="Int. J. Syst. Evol. Microbiol.">
        <title>Complete genome sequence of Corynebacterium casei LMG S-19264T (=DSM 44701T), isolated from a smear-ripened cheese.</title>
        <authorList>
            <consortium name="US DOE Joint Genome Institute (JGI-PGF)"/>
            <person name="Walter F."/>
            <person name="Albersmeier A."/>
            <person name="Kalinowski J."/>
            <person name="Ruckert C."/>
        </authorList>
    </citation>
    <scope>NUCLEOTIDE SEQUENCE</scope>
    <source>
        <strain evidence="1">CGMCC 1.12195</strain>
    </source>
</reference>
<evidence type="ECO:0000313" key="2">
    <source>
        <dbReference type="Proteomes" id="UP000660862"/>
    </source>
</evidence>
<comment type="caution">
    <text evidence="1">The sequence shown here is derived from an EMBL/GenBank/DDBJ whole genome shotgun (WGS) entry which is preliminary data.</text>
</comment>
<reference evidence="1" key="2">
    <citation type="submission" date="2020-09" db="EMBL/GenBank/DDBJ databases">
        <authorList>
            <person name="Sun Q."/>
            <person name="Zhou Y."/>
        </authorList>
    </citation>
    <scope>NUCLEOTIDE SEQUENCE</scope>
    <source>
        <strain evidence="1">CGMCC 1.12195</strain>
    </source>
</reference>
<accession>A0A917HYE7</accession>
<evidence type="ECO:0000313" key="1">
    <source>
        <dbReference type="EMBL" id="GGG96310.1"/>
    </source>
</evidence>
<name>A0A917HYE7_9SPHI</name>
<keyword evidence="2" id="KW-1185">Reference proteome</keyword>
<proteinExistence type="predicted"/>